<sequence>MIDQWEDLQLQRDITYCRKITSNYLFNSELSTVAQNLQALEVKIEYSLINLISFSTHCFENLKKKFTKLA</sequence>
<keyword evidence="2" id="KW-1185">Reference proteome</keyword>
<gene>
    <name evidence="1" type="ORF">TSPI_06507</name>
</gene>
<protein>
    <submittedName>
        <fullName evidence="1">Ribosome-binding factor</fullName>
    </submittedName>
</protein>
<name>A0ABR3L3D7_TRISP</name>
<proteinExistence type="predicted"/>
<organism evidence="1 2">
    <name type="scientific">Trichinella spiralis</name>
    <name type="common">Trichina worm</name>
    <dbReference type="NCBI Taxonomy" id="6334"/>
    <lineage>
        <taxon>Eukaryota</taxon>
        <taxon>Metazoa</taxon>
        <taxon>Ecdysozoa</taxon>
        <taxon>Nematoda</taxon>
        <taxon>Enoplea</taxon>
        <taxon>Dorylaimia</taxon>
        <taxon>Trichinellida</taxon>
        <taxon>Trichinellidae</taxon>
        <taxon>Trichinella</taxon>
    </lineage>
</organism>
<evidence type="ECO:0000313" key="2">
    <source>
        <dbReference type="Proteomes" id="UP001558632"/>
    </source>
</evidence>
<dbReference type="EMBL" id="JBEUSY010000018">
    <property type="protein sequence ID" value="KAL1246264.1"/>
    <property type="molecule type" value="Genomic_DNA"/>
</dbReference>
<accession>A0ABR3L3D7</accession>
<evidence type="ECO:0000313" key="1">
    <source>
        <dbReference type="EMBL" id="KAL1246264.1"/>
    </source>
</evidence>
<comment type="caution">
    <text evidence="1">The sequence shown here is derived from an EMBL/GenBank/DDBJ whole genome shotgun (WGS) entry which is preliminary data.</text>
</comment>
<reference evidence="1 2" key="1">
    <citation type="submission" date="2024-07" db="EMBL/GenBank/DDBJ databases">
        <title>Enhanced genomic and transcriptomic resources for Trichinella pseudospiralis and T. spiralis underpin the discovery of pronounced molecular differences between stages and species.</title>
        <authorList>
            <person name="Pasi K.K."/>
            <person name="La Rosa G."/>
            <person name="Gomez-Morales M.A."/>
            <person name="Tosini F."/>
            <person name="Sumanam S."/>
            <person name="Young N.D."/>
            <person name="Chang B.C."/>
            <person name="Robin G.B."/>
        </authorList>
    </citation>
    <scope>NUCLEOTIDE SEQUENCE [LARGE SCALE GENOMIC DNA]</scope>
    <source>
        <strain evidence="1">ISS534</strain>
    </source>
</reference>
<dbReference type="Proteomes" id="UP001558632">
    <property type="component" value="Unassembled WGS sequence"/>
</dbReference>